<sequence>MLNLTQLRYFELVAQTGSFAQACAMANITQPALSNAIKSLEERLGFQLFDRKERPIQLTAHGQSLLAEVERLLFQARNLDITVQALRDGAAGHVRLGMTAAFASAFGGRSTAKWLKENPRMTLDVLVRPTPVLVDKLLAEELDVIVGITSALMPEAAQLEMLPLGAQPGRAFVRQGHPILAKPELHPQDLQDFGLAGSHYAPSVLAQFADWFGYAKVEDLPLVVDSENTSLICDLTVNSDLVMLSIRDCTRHYVAQGALVEVDLDLQTLANWSVATRRGRRQLPGAEALVSVVQQIAGRGEAAP</sequence>
<dbReference type="RefSeq" id="WP_058242831.1">
    <property type="nucleotide sequence ID" value="NZ_CYSB01000027.1"/>
</dbReference>
<dbReference type="InterPro" id="IPR000847">
    <property type="entry name" value="LysR_HTH_N"/>
</dbReference>
<evidence type="ECO:0000313" key="6">
    <source>
        <dbReference type="EMBL" id="CUH66819.1"/>
    </source>
</evidence>
<keyword evidence="8" id="KW-1185">Reference proteome</keyword>
<dbReference type="Proteomes" id="UP000051086">
    <property type="component" value="Unassembled WGS sequence"/>
</dbReference>
<evidence type="ECO:0000256" key="2">
    <source>
        <dbReference type="ARBA" id="ARBA00023015"/>
    </source>
</evidence>
<keyword evidence="2" id="KW-0805">Transcription regulation</keyword>
<accession>A0A0P1FT27</accession>
<dbReference type="PANTHER" id="PTHR30419:SF8">
    <property type="entry name" value="NITROGEN ASSIMILATION TRANSCRIPTIONAL ACTIVATOR-RELATED"/>
    <property type="match status" value="1"/>
</dbReference>
<dbReference type="SUPFAM" id="SSF46785">
    <property type="entry name" value="Winged helix' DNA-binding domain"/>
    <property type="match status" value="1"/>
</dbReference>
<dbReference type="Gene3D" id="3.40.190.290">
    <property type="match status" value="1"/>
</dbReference>
<keyword evidence="3" id="KW-0238">DNA-binding</keyword>
<dbReference type="FunFam" id="1.10.10.10:FF:000001">
    <property type="entry name" value="LysR family transcriptional regulator"/>
    <property type="match status" value="1"/>
</dbReference>
<reference evidence="6 8" key="2">
    <citation type="submission" date="2015-09" db="EMBL/GenBank/DDBJ databases">
        <authorList>
            <person name="Rodrigo-Torres L."/>
            <person name="Arahal D.R."/>
        </authorList>
    </citation>
    <scope>NUCLEOTIDE SEQUENCE [LARGE SCALE GENOMIC DNA]</scope>
    <source>
        <strain evidence="6 8">CECT 5118</strain>
    </source>
</reference>
<name>A0A0P1FT27_9RHOB</name>
<evidence type="ECO:0000259" key="5">
    <source>
        <dbReference type="PROSITE" id="PS50931"/>
    </source>
</evidence>
<evidence type="ECO:0000313" key="9">
    <source>
        <dbReference type="Proteomes" id="UP000051887"/>
    </source>
</evidence>
<evidence type="ECO:0000313" key="7">
    <source>
        <dbReference type="EMBL" id="CUH71520.1"/>
    </source>
</evidence>
<dbReference type="PRINTS" id="PR00039">
    <property type="entry name" value="HTHLYSR"/>
</dbReference>
<comment type="similarity">
    <text evidence="1">Belongs to the LysR transcriptional regulatory family.</text>
</comment>
<dbReference type="AlphaFoldDB" id="A0A0P1FT27"/>
<dbReference type="Pfam" id="PF00126">
    <property type="entry name" value="HTH_1"/>
    <property type="match status" value="1"/>
</dbReference>
<protein>
    <submittedName>
        <fullName evidence="7">Cyn operon transcriptional activator</fullName>
    </submittedName>
</protein>
<dbReference type="GO" id="GO:0005829">
    <property type="term" value="C:cytosol"/>
    <property type="evidence" value="ECO:0007669"/>
    <property type="project" value="TreeGrafter"/>
</dbReference>
<proteinExistence type="inferred from homology"/>
<dbReference type="Proteomes" id="UP000051887">
    <property type="component" value="Unassembled WGS sequence"/>
</dbReference>
<dbReference type="SUPFAM" id="SSF53850">
    <property type="entry name" value="Periplasmic binding protein-like II"/>
    <property type="match status" value="1"/>
</dbReference>
<dbReference type="Gene3D" id="1.10.10.10">
    <property type="entry name" value="Winged helix-like DNA-binding domain superfamily/Winged helix DNA-binding domain"/>
    <property type="match status" value="1"/>
</dbReference>
<evidence type="ECO:0000256" key="1">
    <source>
        <dbReference type="ARBA" id="ARBA00009437"/>
    </source>
</evidence>
<evidence type="ECO:0000256" key="4">
    <source>
        <dbReference type="ARBA" id="ARBA00023163"/>
    </source>
</evidence>
<evidence type="ECO:0000313" key="8">
    <source>
        <dbReference type="Proteomes" id="UP000051086"/>
    </source>
</evidence>
<dbReference type="InterPro" id="IPR036390">
    <property type="entry name" value="WH_DNA-bd_sf"/>
</dbReference>
<reference evidence="7 9" key="1">
    <citation type="submission" date="2015-09" db="EMBL/GenBank/DDBJ databases">
        <authorList>
            <consortium name="Swine Surveillance"/>
        </authorList>
    </citation>
    <scope>NUCLEOTIDE SEQUENCE [LARGE SCALE GENOMIC DNA]</scope>
    <source>
        <strain evidence="7 9">5120</strain>
    </source>
</reference>
<dbReference type="GO" id="GO:0003677">
    <property type="term" value="F:DNA binding"/>
    <property type="evidence" value="ECO:0007669"/>
    <property type="project" value="UniProtKB-KW"/>
</dbReference>
<dbReference type="GO" id="GO:0003700">
    <property type="term" value="F:DNA-binding transcription factor activity"/>
    <property type="evidence" value="ECO:0007669"/>
    <property type="project" value="InterPro"/>
</dbReference>
<evidence type="ECO:0000256" key="3">
    <source>
        <dbReference type="ARBA" id="ARBA00023125"/>
    </source>
</evidence>
<gene>
    <name evidence="7" type="primary">cynR_3</name>
    <name evidence="6" type="synonym">cynR_2</name>
    <name evidence="6" type="ORF">TL5118_01917</name>
    <name evidence="7" type="ORF">TL5120_01309</name>
</gene>
<dbReference type="InterPro" id="IPR005119">
    <property type="entry name" value="LysR_subst-bd"/>
</dbReference>
<dbReference type="EMBL" id="CYSB01000027">
    <property type="protein sequence ID" value="CUH66819.1"/>
    <property type="molecule type" value="Genomic_DNA"/>
</dbReference>
<keyword evidence="4" id="KW-0804">Transcription</keyword>
<dbReference type="PROSITE" id="PS50931">
    <property type="entry name" value="HTH_LYSR"/>
    <property type="match status" value="1"/>
</dbReference>
<dbReference type="InterPro" id="IPR050950">
    <property type="entry name" value="HTH-type_LysR_regulators"/>
</dbReference>
<dbReference type="InterPro" id="IPR036388">
    <property type="entry name" value="WH-like_DNA-bd_sf"/>
</dbReference>
<dbReference type="Pfam" id="PF03466">
    <property type="entry name" value="LysR_substrate"/>
    <property type="match status" value="1"/>
</dbReference>
<dbReference type="EMBL" id="CYSC01000021">
    <property type="protein sequence ID" value="CUH71520.1"/>
    <property type="molecule type" value="Genomic_DNA"/>
</dbReference>
<dbReference type="PANTHER" id="PTHR30419">
    <property type="entry name" value="HTH-TYPE TRANSCRIPTIONAL REGULATOR YBHD"/>
    <property type="match status" value="1"/>
</dbReference>
<feature type="domain" description="HTH lysR-type" evidence="5">
    <location>
        <begin position="2"/>
        <end position="59"/>
    </location>
</feature>
<organism evidence="7 9">
    <name type="scientific">Thalassovita autumnalis</name>
    <dbReference type="NCBI Taxonomy" id="2072972"/>
    <lineage>
        <taxon>Bacteria</taxon>
        <taxon>Pseudomonadati</taxon>
        <taxon>Pseudomonadota</taxon>
        <taxon>Alphaproteobacteria</taxon>
        <taxon>Rhodobacterales</taxon>
        <taxon>Roseobacteraceae</taxon>
        <taxon>Thalassovita</taxon>
    </lineage>
</organism>